<dbReference type="AlphaFoldDB" id="A0A1G6MB59"/>
<dbReference type="OrthoDB" id="9017479at2"/>
<dbReference type="Pfam" id="PF18602">
    <property type="entry name" value="Rap1a"/>
    <property type="match status" value="1"/>
</dbReference>
<protein>
    <recommendedName>
        <fullName evidence="1">Rap1a immunity protein domain-containing protein</fullName>
    </recommendedName>
</protein>
<dbReference type="STRING" id="187868.SAMN05192589_102357"/>
<keyword evidence="3" id="KW-1185">Reference proteome</keyword>
<evidence type="ECO:0000259" key="1">
    <source>
        <dbReference type="Pfam" id="PF18602"/>
    </source>
</evidence>
<dbReference type="RefSeq" id="WP_092740703.1">
    <property type="nucleotide sequence ID" value="NZ_FMZC01000002.1"/>
</dbReference>
<dbReference type="InterPro" id="IPR041238">
    <property type="entry name" value="Rap1a"/>
</dbReference>
<dbReference type="EMBL" id="FMZC01000002">
    <property type="protein sequence ID" value="SDC52175.1"/>
    <property type="molecule type" value="Genomic_DNA"/>
</dbReference>
<organism evidence="2 3">
    <name type="scientific">Paracidovorax valerianellae</name>
    <dbReference type="NCBI Taxonomy" id="187868"/>
    <lineage>
        <taxon>Bacteria</taxon>
        <taxon>Pseudomonadati</taxon>
        <taxon>Pseudomonadota</taxon>
        <taxon>Betaproteobacteria</taxon>
        <taxon>Burkholderiales</taxon>
        <taxon>Comamonadaceae</taxon>
        <taxon>Paracidovorax</taxon>
    </lineage>
</organism>
<evidence type="ECO:0000313" key="3">
    <source>
        <dbReference type="Proteomes" id="UP000198781"/>
    </source>
</evidence>
<sequence length="123" mass="13639">MATTACLTGSAAFAQDMKPRLSAPLPTTQNAMINNTQITTEDFRQAYVSQSPQVRQQAELYLTGVLDATEGRAWCDYPTLKTITIDERLFTELKKVDGPALQQRASETLVAILSKQFPCRSPR</sequence>
<dbReference type="Proteomes" id="UP000198781">
    <property type="component" value="Unassembled WGS sequence"/>
</dbReference>
<proteinExistence type="predicted"/>
<dbReference type="Gene3D" id="1.10.890.40">
    <property type="match status" value="1"/>
</dbReference>
<feature type="domain" description="Rap1a immunity protein" evidence="1">
    <location>
        <begin position="45"/>
        <end position="119"/>
    </location>
</feature>
<gene>
    <name evidence="2" type="ORF">SAMN05192589_102357</name>
</gene>
<name>A0A1G6MB59_9BURK</name>
<accession>A0A1G6MB59</accession>
<reference evidence="2 3" key="1">
    <citation type="submission" date="2016-10" db="EMBL/GenBank/DDBJ databases">
        <authorList>
            <person name="de Groot N.N."/>
        </authorList>
    </citation>
    <scope>NUCLEOTIDE SEQUENCE [LARGE SCALE GENOMIC DNA]</scope>
    <source>
        <strain evidence="2 3">DSM 16619</strain>
    </source>
</reference>
<evidence type="ECO:0000313" key="2">
    <source>
        <dbReference type="EMBL" id="SDC52175.1"/>
    </source>
</evidence>